<feature type="region of interest" description="Disordered" evidence="1">
    <location>
        <begin position="1"/>
        <end position="147"/>
    </location>
</feature>
<feature type="compositionally biased region" description="Low complexity" evidence="1">
    <location>
        <begin position="347"/>
        <end position="358"/>
    </location>
</feature>
<protein>
    <submittedName>
        <fullName evidence="2">Uncharacterized protein</fullName>
    </submittedName>
</protein>
<dbReference type="OrthoDB" id="5398515at2759"/>
<proteinExistence type="predicted"/>
<feature type="compositionally biased region" description="Basic and acidic residues" evidence="1">
    <location>
        <begin position="309"/>
        <end position="332"/>
    </location>
</feature>
<dbReference type="AlphaFoldDB" id="A0A2V1D9K2"/>
<dbReference type="EMBL" id="KZ805519">
    <property type="protein sequence ID" value="PVH94816.1"/>
    <property type="molecule type" value="Genomic_DNA"/>
</dbReference>
<keyword evidence="3" id="KW-1185">Reference proteome</keyword>
<evidence type="ECO:0000256" key="1">
    <source>
        <dbReference type="SAM" id="MobiDB-lite"/>
    </source>
</evidence>
<reference evidence="2 3" key="1">
    <citation type="journal article" date="2018" name="Sci. Rep.">
        <title>Comparative genomics provides insights into the lifestyle and reveals functional heterogeneity of dark septate endophytic fungi.</title>
        <authorList>
            <person name="Knapp D.G."/>
            <person name="Nemeth J.B."/>
            <person name="Barry K."/>
            <person name="Hainaut M."/>
            <person name="Henrissat B."/>
            <person name="Johnson J."/>
            <person name="Kuo A."/>
            <person name="Lim J.H.P."/>
            <person name="Lipzen A."/>
            <person name="Nolan M."/>
            <person name="Ohm R.A."/>
            <person name="Tamas L."/>
            <person name="Grigoriev I.V."/>
            <person name="Spatafora J.W."/>
            <person name="Nagy L.G."/>
            <person name="Kovacs G.M."/>
        </authorList>
    </citation>
    <scope>NUCLEOTIDE SEQUENCE [LARGE SCALE GENOMIC DNA]</scope>
    <source>
        <strain evidence="2 3">DSE2036</strain>
    </source>
</reference>
<name>A0A2V1D9K2_9PLEO</name>
<gene>
    <name evidence="2" type="ORF">DM02DRAFT_675907</name>
</gene>
<feature type="compositionally biased region" description="Low complexity" evidence="1">
    <location>
        <begin position="69"/>
        <end position="94"/>
    </location>
</feature>
<accession>A0A2V1D9K2</accession>
<evidence type="ECO:0000313" key="2">
    <source>
        <dbReference type="EMBL" id="PVH94816.1"/>
    </source>
</evidence>
<evidence type="ECO:0000313" key="3">
    <source>
        <dbReference type="Proteomes" id="UP000244855"/>
    </source>
</evidence>
<sequence length="425" mass="46933">MDRLRTPSPPRRLRTPPAPKWGGDYEPYSPRRSSRVAAQQNNHLHLESTPTRTHARAARRDVTPTSSRKTLAPSSSSLTLSPPSSPVSPAKSSTRPQQPTIDAHPDTEDLDLDQIAAPTPARRFLSQQSSLLTPAKTPRKLALKPQESLGSTARVLFSNRPVTVEDAFPTPRKARKTTAYSLESFAEQMEEENSKIPIFTDSKERVPTLDDDEDNPFITKKGKGKAKAVPQKPRKQNSESQKLFEATRREEGVVFTFKGKKIFRKFHDGPPSNASEGEFVLHTEAETRHRAGAAAAGRITRSSIQPRLLFKEEIAQQKRERGEETDEEKATDNEPQVATPSRKAKSAVTVTATPLPQTATPPPTKRVTRQISFESWGRRKPSSRGDAAGKSKKRSGSPLESSTDKRARSEQSTPSVHSSMSVDTA</sequence>
<feature type="region of interest" description="Disordered" evidence="1">
    <location>
        <begin position="204"/>
        <end position="246"/>
    </location>
</feature>
<feature type="region of interest" description="Disordered" evidence="1">
    <location>
        <begin position="290"/>
        <end position="425"/>
    </location>
</feature>
<feature type="compositionally biased region" description="Polar residues" evidence="1">
    <location>
        <begin position="36"/>
        <end position="52"/>
    </location>
</feature>
<dbReference type="Proteomes" id="UP000244855">
    <property type="component" value="Unassembled WGS sequence"/>
</dbReference>
<feature type="compositionally biased region" description="Polar residues" evidence="1">
    <location>
        <begin position="410"/>
        <end position="425"/>
    </location>
</feature>
<organism evidence="2 3">
    <name type="scientific">Periconia macrospinosa</name>
    <dbReference type="NCBI Taxonomy" id="97972"/>
    <lineage>
        <taxon>Eukaryota</taxon>
        <taxon>Fungi</taxon>
        <taxon>Dikarya</taxon>
        <taxon>Ascomycota</taxon>
        <taxon>Pezizomycotina</taxon>
        <taxon>Dothideomycetes</taxon>
        <taxon>Pleosporomycetidae</taxon>
        <taxon>Pleosporales</taxon>
        <taxon>Massarineae</taxon>
        <taxon>Periconiaceae</taxon>
        <taxon>Periconia</taxon>
    </lineage>
</organism>
<feature type="compositionally biased region" description="Low complexity" evidence="1">
    <location>
        <begin position="292"/>
        <end position="304"/>
    </location>
</feature>